<evidence type="ECO:0000256" key="1">
    <source>
        <dbReference type="SAM" id="Phobius"/>
    </source>
</evidence>
<reference evidence="3 4" key="1">
    <citation type="journal article" date="2012" name="PLoS ONE">
        <title>Genome sequence and transcriptome analysis of the radioresistant bacterium Deinococcus gobiensis: insights into the extreme environmental adaptations.</title>
        <authorList>
            <person name="Yuan M."/>
            <person name="Chen M."/>
            <person name="Zhang W."/>
            <person name="Lu W."/>
            <person name="Wang J."/>
            <person name="Yang M."/>
            <person name="Zhao P."/>
            <person name="Tang R."/>
            <person name="Li X."/>
            <person name="Hao Y."/>
            <person name="Zhou Z."/>
            <person name="Zhan Y."/>
            <person name="Yu H."/>
            <person name="Teng C."/>
            <person name="Yan Y."/>
            <person name="Ping S."/>
            <person name="Wang Y."/>
            <person name="Lin M."/>
        </authorList>
    </citation>
    <scope>NUCLEOTIDE SEQUENCE [LARGE SCALE GENOMIC DNA]</scope>
    <source>
        <strain evidence="4">DSM 21396 / JCM 16679 / CGMCC 1.7299 / I-0</strain>
        <plasmid evidence="3">P1</plasmid>
    </source>
</reference>
<keyword evidence="1" id="KW-0812">Transmembrane</keyword>
<feature type="domain" description="Glycosyltransferase 2-like" evidence="2">
    <location>
        <begin position="7"/>
        <end position="177"/>
    </location>
</feature>
<dbReference type="GO" id="GO:0016740">
    <property type="term" value="F:transferase activity"/>
    <property type="evidence" value="ECO:0007669"/>
    <property type="project" value="UniProtKB-KW"/>
</dbReference>
<dbReference type="InterPro" id="IPR050834">
    <property type="entry name" value="Glycosyltransf_2"/>
</dbReference>
<dbReference type="InterPro" id="IPR029044">
    <property type="entry name" value="Nucleotide-diphossugar_trans"/>
</dbReference>
<dbReference type="OrthoDB" id="7665907at2"/>
<keyword evidence="1" id="KW-0472">Membrane</keyword>
<dbReference type="SUPFAM" id="SSF53448">
    <property type="entry name" value="Nucleotide-diphospho-sugar transferases"/>
    <property type="match status" value="1"/>
</dbReference>
<dbReference type="KEGG" id="dgo:DGo_PA0252"/>
<name>H8H086_DEIGI</name>
<dbReference type="AlphaFoldDB" id="H8H086"/>
<dbReference type="PANTHER" id="PTHR43685:SF3">
    <property type="entry name" value="SLR2126 PROTEIN"/>
    <property type="match status" value="1"/>
</dbReference>
<protein>
    <submittedName>
        <fullName evidence="3">Glycosyl transferase, family 2</fullName>
    </submittedName>
</protein>
<feature type="transmembrane region" description="Helical" evidence="1">
    <location>
        <begin position="257"/>
        <end position="281"/>
    </location>
</feature>
<keyword evidence="3" id="KW-0808">Transferase</keyword>
<keyword evidence="1" id="KW-1133">Transmembrane helix</keyword>
<dbReference type="Gene3D" id="3.90.550.10">
    <property type="entry name" value="Spore Coat Polysaccharide Biosynthesis Protein SpsA, Chain A"/>
    <property type="match status" value="1"/>
</dbReference>
<dbReference type="EMBL" id="CP002192">
    <property type="protein sequence ID" value="AFD27138.1"/>
    <property type="molecule type" value="Genomic_DNA"/>
</dbReference>
<proteinExistence type="predicted"/>
<keyword evidence="4" id="KW-1185">Reference proteome</keyword>
<evidence type="ECO:0000313" key="3">
    <source>
        <dbReference type="EMBL" id="AFD27138.1"/>
    </source>
</evidence>
<gene>
    <name evidence="3" type="ordered locus">DGo_PA0252</name>
</gene>
<dbReference type="Proteomes" id="UP000007575">
    <property type="component" value="Plasmid P1"/>
</dbReference>
<organism evidence="3 4">
    <name type="scientific">Deinococcus gobiensis (strain DSM 21396 / JCM 16679 / CGMCC 1.7299 / I-0)</name>
    <dbReference type="NCBI Taxonomy" id="745776"/>
    <lineage>
        <taxon>Bacteria</taxon>
        <taxon>Thermotogati</taxon>
        <taxon>Deinococcota</taxon>
        <taxon>Deinococci</taxon>
        <taxon>Deinococcales</taxon>
        <taxon>Deinococcaceae</taxon>
        <taxon>Deinococcus</taxon>
    </lineage>
</organism>
<accession>H8H086</accession>
<sequence>MDSNSITVVVPTYRRTADLEKCLISLNGQIREPDEIVVVCRENDLATIDFLERKSLNDLKLRYIKVSEAGAIASMSAGVELASGNIVALIDDDAYAWPDWLLRIEKYFSLDATIGGVGGRYWDHYEGIVDDGNESVVGKIQYSGRVIGNHYRGFGNPREVDILNGISAYRKSILDEVGFDNRLKGSGAQVHWEIALSLRIKSKGWKLIYDPSISVNHYRGKRYDEDQRSPLNSIAISNATHNETLVLLEYMNPFRRLVFIVWFLSVGTIAAPGVIQALRLLPRYRLDTFKYLIASLRGRMWGVKSWMNSVKKSA</sequence>
<keyword evidence="3" id="KW-0614">Plasmid</keyword>
<dbReference type="HOGENOM" id="CLU_905688_0_0_0"/>
<dbReference type="PANTHER" id="PTHR43685">
    <property type="entry name" value="GLYCOSYLTRANSFERASE"/>
    <property type="match status" value="1"/>
</dbReference>
<evidence type="ECO:0000259" key="2">
    <source>
        <dbReference type="Pfam" id="PF00535"/>
    </source>
</evidence>
<dbReference type="RefSeq" id="WP_014695656.1">
    <property type="nucleotide sequence ID" value="NC_017805.1"/>
</dbReference>
<dbReference type="Pfam" id="PF00535">
    <property type="entry name" value="Glycos_transf_2"/>
    <property type="match status" value="1"/>
</dbReference>
<dbReference type="InterPro" id="IPR001173">
    <property type="entry name" value="Glyco_trans_2-like"/>
</dbReference>
<evidence type="ECO:0000313" key="4">
    <source>
        <dbReference type="Proteomes" id="UP000007575"/>
    </source>
</evidence>
<geneLocation type="plasmid" evidence="3 4">
    <name>P1</name>
</geneLocation>